<dbReference type="Proteomes" id="UP000241690">
    <property type="component" value="Unassembled WGS sequence"/>
</dbReference>
<sequence length="53" mass="6212">MANENATGTTVREKREKNKRSDEERKIAGGGVRRRAIEVLLNLYVRRKQRNWG</sequence>
<evidence type="ECO:0000313" key="2">
    <source>
        <dbReference type="EMBL" id="PTB49177.1"/>
    </source>
</evidence>
<accession>A0A2T3ZWI9</accession>
<reference evidence="2 3" key="1">
    <citation type="submission" date="2016-07" db="EMBL/GenBank/DDBJ databases">
        <title>Multiple horizontal gene transfer events from other fungi enriched the ability of initially mycotrophic Trichoderma (Ascomycota) to feed on dead plant biomass.</title>
        <authorList>
            <consortium name="DOE Joint Genome Institute"/>
            <person name="Aerts A."/>
            <person name="Atanasova L."/>
            <person name="Chenthamara K."/>
            <person name="Zhang J."/>
            <person name="Grujic M."/>
            <person name="Henrissat B."/>
            <person name="Kuo A."/>
            <person name="Salamov A."/>
            <person name="Lipzen A."/>
            <person name="Labutti K."/>
            <person name="Barry K."/>
            <person name="Miao Y."/>
            <person name="Rahimi M.J."/>
            <person name="Shen Q."/>
            <person name="Grigoriev I.V."/>
            <person name="Kubicek C.P."/>
            <person name="Druzhinina I.S."/>
        </authorList>
    </citation>
    <scope>NUCLEOTIDE SEQUENCE [LARGE SCALE GENOMIC DNA]</scope>
    <source>
        <strain evidence="2 3">CBS 226.95</strain>
    </source>
</reference>
<evidence type="ECO:0000313" key="3">
    <source>
        <dbReference type="Proteomes" id="UP000241690"/>
    </source>
</evidence>
<dbReference type="AlphaFoldDB" id="A0A2T3ZWI9"/>
<dbReference type="EMBL" id="KZ679694">
    <property type="protein sequence ID" value="PTB49177.1"/>
    <property type="molecule type" value="Genomic_DNA"/>
</dbReference>
<feature type="compositionally biased region" description="Basic and acidic residues" evidence="1">
    <location>
        <begin position="11"/>
        <end position="27"/>
    </location>
</feature>
<keyword evidence="3" id="KW-1185">Reference proteome</keyword>
<name>A0A2T3ZWI9_TRIHA</name>
<organism evidence="2 3">
    <name type="scientific">Trichoderma harzianum CBS 226.95</name>
    <dbReference type="NCBI Taxonomy" id="983964"/>
    <lineage>
        <taxon>Eukaryota</taxon>
        <taxon>Fungi</taxon>
        <taxon>Dikarya</taxon>
        <taxon>Ascomycota</taxon>
        <taxon>Pezizomycotina</taxon>
        <taxon>Sordariomycetes</taxon>
        <taxon>Hypocreomycetidae</taxon>
        <taxon>Hypocreales</taxon>
        <taxon>Hypocreaceae</taxon>
        <taxon>Trichoderma</taxon>
    </lineage>
</organism>
<dbReference type="GeneID" id="36628545"/>
<feature type="region of interest" description="Disordered" evidence="1">
    <location>
        <begin position="1"/>
        <end position="27"/>
    </location>
</feature>
<dbReference type="RefSeq" id="XP_024768854.1">
    <property type="nucleotide sequence ID" value="XM_024919976.1"/>
</dbReference>
<protein>
    <submittedName>
        <fullName evidence="2">Uncharacterized protein</fullName>
    </submittedName>
</protein>
<evidence type="ECO:0000256" key="1">
    <source>
        <dbReference type="SAM" id="MobiDB-lite"/>
    </source>
</evidence>
<proteinExistence type="predicted"/>
<feature type="compositionally biased region" description="Polar residues" evidence="1">
    <location>
        <begin position="1"/>
        <end position="10"/>
    </location>
</feature>
<gene>
    <name evidence="2" type="ORF">M431DRAFT_513209</name>
</gene>